<dbReference type="GO" id="GO:0016020">
    <property type="term" value="C:membrane"/>
    <property type="evidence" value="ECO:0007669"/>
    <property type="project" value="UniProtKB-SubCell"/>
</dbReference>
<feature type="transmembrane region" description="Helical" evidence="5">
    <location>
        <begin position="132"/>
        <end position="150"/>
    </location>
</feature>
<organism evidence="7 8">
    <name type="scientific">Dendroctonus ponderosae</name>
    <name type="common">Mountain pine beetle</name>
    <dbReference type="NCBI Taxonomy" id="77166"/>
    <lineage>
        <taxon>Eukaryota</taxon>
        <taxon>Metazoa</taxon>
        <taxon>Ecdysozoa</taxon>
        <taxon>Arthropoda</taxon>
        <taxon>Hexapoda</taxon>
        <taxon>Insecta</taxon>
        <taxon>Pterygota</taxon>
        <taxon>Neoptera</taxon>
        <taxon>Endopterygota</taxon>
        <taxon>Coleoptera</taxon>
        <taxon>Polyphaga</taxon>
        <taxon>Cucujiformia</taxon>
        <taxon>Curculionidae</taxon>
        <taxon>Scolytinae</taxon>
        <taxon>Dendroctonus</taxon>
    </lineage>
</organism>
<dbReference type="InterPro" id="IPR005828">
    <property type="entry name" value="MFS_sugar_transport-like"/>
</dbReference>
<dbReference type="Proteomes" id="UP000019118">
    <property type="component" value="Unassembled WGS sequence"/>
</dbReference>
<reference evidence="7" key="2">
    <citation type="submission" date="2024-08" db="UniProtKB">
        <authorList>
            <consortium name="EnsemblMetazoa"/>
        </authorList>
    </citation>
    <scope>IDENTIFICATION</scope>
</reference>
<name>A0AAR5PY22_DENPD</name>
<proteinExistence type="predicted"/>
<dbReference type="InterPro" id="IPR020846">
    <property type="entry name" value="MFS_dom"/>
</dbReference>
<feature type="transmembrane region" description="Helical" evidence="5">
    <location>
        <begin position="336"/>
        <end position="355"/>
    </location>
</feature>
<dbReference type="SUPFAM" id="SSF103473">
    <property type="entry name" value="MFS general substrate transporter"/>
    <property type="match status" value="1"/>
</dbReference>
<accession>A0AAR5PY22</accession>
<feature type="transmembrane region" description="Helical" evidence="5">
    <location>
        <begin position="30"/>
        <end position="47"/>
    </location>
</feature>
<evidence type="ECO:0000256" key="5">
    <source>
        <dbReference type="SAM" id="Phobius"/>
    </source>
</evidence>
<evidence type="ECO:0000256" key="3">
    <source>
        <dbReference type="ARBA" id="ARBA00022989"/>
    </source>
</evidence>
<evidence type="ECO:0000313" key="7">
    <source>
        <dbReference type="EnsemblMetazoa" id="XP_019765900.1"/>
    </source>
</evidence>
<dbReference type="InterPro" id="IPR036259">
    <property type="entry name" value="MFS_trans_sf"/>
</dbReference>
<reference evidence="8" key="1">
    <citation type="journal article" date="2013" name="Genome Biol.">
        <title>Draft genome of the mountain pine beetle, Dendroctonus ponderosae Hopkins, a major forest pest.</title>
        <authorList>
            <person name="Keeling C.I."/>
            <person name="Yuen M.M."/>
            <person name="Liao N.Y."/>
            <person name="Docking T.R."/>
            <person name="Chan S.K."/>
            <person name="Taylor G.A."/>
            <person name="Palmquist D.L."/>
            <person name="Jackman S.D."/>
            <person name="Nguyen A."/>
            <person name="Li M."/>
            <person name="Henderson H."/>
            <person name="Janes J.K."/>
            <person name="Zhao Y."/>
            <person name="Pandoh P."/>
            <person name="Moore R."/>
            <person name="Sperling F.A."/>
            <person name="Huber D.P."/>
            <person name="Birol I."/>
            <person name="Jones S.J."/>
            <person name="Bohlmann J."/>
        </authorList>
    </citation>
    <scope>NUCLEOTIDE SEQUENCE</scope>
</reference>
<dbReference type="PROSITE" id="PS50850">
    <property type="entry name" value="MFS"/>
    <property type="match status" value="1"/>
</dbReference>
<evidence type="ECO:0000256" key="1">
    <source>
        <dbReference type="ARBA" id="ARBA00004141"/>
    </source>
</evidence>
<dbReference type="AlphaFoldDB" id="A0AAR5PY22"/>
<sequence>MQNGTARDEPRKEPEHVDIVQKSIGVLGKWHIWVCLAIFLVKFPVAWHQLSIVFVAPRTEFYCVDPNLDKCARNCSAHVFNRSVFSETILSEWDLVCEKEYLADLAQTVTMLGILFGNMVFGYLSDKFGRKLPLVGAVILQAVSGTIAAFSPWFSLFLIMRFFAALATGGTMVTSFVLIMELIGTEWRTVVGILYQIPFNLGHILLPVISYFLRDWRYFQAAISLPSLALIFYYWVMPESPRWLLAGGKREEAIKVLEKAAKSNNLPTKNIKNDVLEYLTNKVEDEQLESRKGNILDLVRTPIMRMYTIAICFNWLVCGLCFFGVSQFIGHLGGNIFLNVALSAVIQIPSTLFACWATKAWGRRKTLISANILSGVFLILIGVSPSEPTWIKSILSTTAMFGLSLSFPTVYIYSGELFPTMVRNIGVGTSSMCARFVEPWIPPIIFGVAPLIGAMLCLKLPETLDCKLPDTIEEAEMFEIRSREEKSALRGH</sequence>
<evidence type="ECO:0000313" key="8">
    <source>
        <dbReference type="Proteomes" id="UP000019118"/>
    </source>
</evidence>
<keyword evidence="3 5" id="KW-1133">Transmembrane helix</keyword>
<feature type="transmembrane region" description="Helical" evidence="5">
    <location>
        <begin position="105"/>
        <end position="125"/>
    </location>
</feature>
<keyword evidence="8" id="KW-1185">Reference proteome</keyword>
<comment type="subcellular location">
    <subcellularLocation>
        <location evidence="1">Membrane</location>
        <topology evidence="1">Multi-pass membrane protein</topology>
    </subcellularLocation>
</comment>
<evidence type="ECO:0000256" key="2">
    <source>
        <dbReference type="ARBA" id="ARBA00022692"/>
    </source>
</evidence>
<feature type="transmembrane region" description="Helical" evidence="5">
    <location>
        <begin position="218"/>
        <end position="236"/>
    </location>
</feature>
<feature type="transmembrane region" description="Helical" evidence="5">
    <location>
        <begin position="156"/>
        <end position="179"/>
    </location>
</feature>
<evidence type="ECO:0000259" key="6">
    <source>
        <dbReference type="PROSITE" id="PS50850"/>
    </source>
</evidence>
<evidence type="ECO:0000256" key="4">
    <source>
        <dbReference type="ARBA" id="ARBA00023136"/>
    </source>
</evidence>
<feature type="transmembrane region" description="Helical" evidence="5">
    <location>
        <begin position="191"/>
        <end position="212"/>
    </location>
</feature>
<dbReference type="GO" id="GO:0022857">
    <property type="term" value="F:transmembrane transporter activity"/>
    <property type="evidence" value="ECO:0007669"/>
    <property type="project" value="InterPro"/>
</dbReference>
<feature type="transmembrane region" description="Helical" evidence="5">
    <location>
        <begin position="367"/>
        <end position="384"/>
    </location>
</feature>
<dbReference type="CDD" id="cd17317">
    <property type="entry name" value="MFS_SLC22"/>
    <property type="match status" value="1"/>
</dbReference>
<protein>
    <recommendedName>
        <fullName evidence="6">Major facilitator superfamily (MFS) profile domain-containing protein</fullName>
    </recommendedName>
</protein>
<dbReference type="EnsemblMetazoa" id="XM_019910341.1">
    <property type="protein sequence ID" value="XP_019765900.1"/>
    <property type="gene ID" value="LOC109541483"/>
</dbReference>
<dbReference type="PANTHER" id="PTHR24064">
    <property type="entry name" value="SOLUTE CARRIER FAMILY 22 MEMBER"/>
    <property type="match status" value="1"/>
</dbReference>
<dbReference type="Pfam" id="PF00083">
    <property type="entry name" value="Sugar_tr"/>
    <property type="match status" value="1"/>
</dbReference>
<feature type="transmembrane region" description="Helical" evidence="5">
    <location>
        <begin position="390"/>
        <end position="413"/>
    </location>
</feature>
<feature type="domain" description="Major facilitator superfamily (MFS) profile" evidence="6">
    <location>
        <begin position="34"/>
        <end position="492"/>
    </location>
</feature>
<keyword evidence="4 5" id="KW-0472">Membrane</keyword>
<feature type="transmembrane region" description="Helical" evidence="5">
    <location>
        <begin position="307"/>
        <end position="330"/>
    </location>
</feature>
<keyword evidence="2 5" id="KW-0812">Transmembrane</keyword>
<dbReference type="Gene3D" id="1.20.1250.20">
    <property type="entry name" value="MFS general substrate transporter like domains"/>
    <property type="match status" value="1"/>
</dbReference>